<evidence type="ECO:0000256" key="1">
    <source>
        <dbReference type="ARBA" id="ARBA00010052"/>
    </source>
</evidence>
<feature type="chain" id="PRO_5005572818" evidence="6">
    <location>
        <begin position="17"/>
        <end position="367"/>
    </location>
</feature>
<reference evidence="8 9" key="1">
    <citation type="journal article" date="2015" name="Genome Biol. Evol.">
        <title>The genome of winter moth (Operophtera brumata) provides a genomic perspective on sexual dimorphism and phenology.</title>
        <authorList>
            <person name="Derks M.F."/>
            <person name="Smit S."/>
            <person name="Salis L."/>
            <person name="Schijlen E."/>
            <person name="Bossers A."/>
            <person name="Mateman C."/>
            <person name="Pijl A.S."/>
            <person name="de Ridder D."/>
            <person name="Groenen M.A."/>
            <person name="Visser M.E."/>
            <person name="Megens H.J."/>
        </authorList>
    </citation>
    <scope>NUCLEOTIDE SEQUENCE [LARGE SCALE GENOMIC DNA]</scope>
    <source>
        <strain evidence="8">WM2013NL</strain>
        <tissue evidence="8">Head and thorax</tissue>
    </source>
</reference>
<accession>A0A0L7KR40</accession>
<name>A0A0L7KR40_OPEBR</name>
<dbReference type="GO" id="GO:0005634">
    <property type="term" value="C:nucleus"/>
    <property type="evidence" value="ECO:0007669"/>
    <property type="project" value="TreeGrafter"/>
</dbReference>
<evidence type="ECO:0000259" key="7">
    <source>
        <dbReference type="SMART" id="SM00892"/>
    </source>
</evidence>
<dbReference type="InterPro" id="IPR044925">
    <property type="entry name" value="His-Me_finger_sf"/>
</dbReference>
<evidence type="ECO:0000256" key="2">
    <source>
        <dbReference type="ARBA" id="ARBA00022722"/>
    </source>
</evidence>
<dbReference type="STRING" id="104452.A0A0L7KR40"/>
<dbReference type="Pfam" id="PF01223">
    <property type="entry name" value="Endonuclease_NS"/>
    <property type="match status" value="1"/>
</dbReference>
<dbReference type="GO" id="GO:0000014">
    <property type="term" value="F:single-stranded DNA endodeoxyribonuclease activity"/>
    <property type="evidence" value="ECO:0007669"/>
    <property type="project" value="TreeGrafter"/>
</dbReference>
<dbReference type="Proteomes" id="UP000037510">
    <property type="component" value="Unassembled WGS sequence"/>
</dbReference>
<dbReference type="SMART" id="SM00892">
    <property type="entry name" value="Endonuclease_NS"/>
    <property type="match status" value="1"/>
</dbReference>
<dbReference type="GO" id="GO:0003676">
    <property type="term" value="F:nucleic acid binding"/>
    <property type="evidence" value="ECO:0007669"/>
    <property type="project" value="InterPro"/>
</dbReference>
<sequence>MLRFAVLVAGLVVALSALPAQMPEPGELALVLSEDEFEDYLDAWLEIEEPKWANATKASASPRSGCQIRVNGDLGQPQPVYLHRGNYVVPTGNSGVINLNAGEQTATCVNNALVSGAGWLNGNGEFGQLVCSAHAYHDAQYTGERCYGNNQVIRVGFIVDGTFYPKFWSCFDSTGSFFPGVAINTQYTQVQQKATIASLVGQELADKYVTTHQFLARGHLAAKTDFIFATGQRSSFYFINAAPQWQPFNAGNWNWLEQNLRARIGAAGYNTMIYTGTWGVSQLRDQNNRLVDIYLHPFVSINNPYYTEAEVRQLTFCTDVCRNNAAFDWLRWQADRIDVGYSFCCTVDDFRRTVPHLPAFSVNGILA</sequence>
<comment type="caution">
    <text evidence="8">The sequence shown here is derived from an EMBL/GenBank/DDBJ whole genome shotgun (WGS) entry which is preliminary data.</text>
</comment>
<evidence type="ECO:0000313" key="8">
    <source>
        <dbReference type="EMBL" id="KOB65521.1"/>
    </source>
</evidence>
<dbReference type="Gene3D" id="3.40.570.10">
    <property type="entry name" value="Extracellular Endonuclease, subunit A"/>
    <property type="match status" value="1"/>
</dbReference>
<keyword evidence="3" id="KW-0378">Hydrolase</keyword>
<comment type="similarity">
    <text evidence="1">Belongs to the DNA/RNA non-specific endonuclease family.</text>
</comment>
<keyword evidence="6" id="KW-0732">Signal</keyword>
<dbReference type="InterPro" id="IPR040255">
    <property type="entry name" value="Non-specific_endonuclease"/>
</dbReference>
<feature type="active site" description="Proton acceptor" evidence="4">
    <location>
        <position position="219"/>
    </location>
</feature>
<keyword evidence="2" id="KW-0540">Nuclease</keyword>
<feature type="signal peptide" evidence="6">
    <location>
        <begin position="1"/>
        <end position="16"/>
    </location>
</feature>
<dbReference type="InterPro" id="IPR001604">
    <property type="entry name" value="Endo_G_ENPP1-like_dom"/>
</dbReference>
<dbReference type="SUPFAM" id="SSF54060">
    <property type="entry name" value="His-Me finger endonucleases"/>
    <property type="match status" value="1"/>
</dbReference>
<dbReference type="GO" id="GO:0004521">
    <property type="term" value="F:RNA endonuclease activity"/>
    <property type="evidence" value="ECO:0007669"/>
    <property type="project" value="TreeGrafter"/>
</dbReference>
<keyword evidence="9" id="KW-1185">Reference proteome</keyword>
<dbReference type="PANTHER" id="PTHR13966:SF19">
    <property type="entry name" value="NUCLEASE EXOG, MITOCHONDRIAL"/>
    <property type="match status" value="1"/>
</dbReference>
<evidence type="ECO:0000256" key="6">
    <source>
        <dbReference type="SAM" id="SignalP"/>
    </source>
</evidence>
<dbReference type="AlphaFoldDB" id="A0A0L7KR40"/>
<evidence type="ECO:0000313" key="9">
    <source>
        <dbReference type="Proteomes" id="UP000037510"/>
    </source>
</evidence>
<dbReference type="EMBL" id="JTDY01007018">
    <property type="protein sequence ID" value="KOB65521.1"/>
    <property type="molecule type" value="Genomic_DNA"/>
</dbReference>
<keyword evidence="5" id="KW-0479">Metal-binding</keyword>
<dbReference type="GO" id="GO:0006309">
    <property type="term" value="P:apoptotic DNA fragmentation"/>
    <property type="evidence" value="ECO:0007669"/>
    <property type="project" value="TreeGrafter"/>
</dbReference>
<feature type="domain" description="DNA/RNA non-specific endonuclease/pyrophosphatase/phosphodiesterase" evidence="7">
    <location>
        <begin position="139"/>
        <end position="350"/>
    </location>
</feature>
<feature type="binding site" evidence="5">
    <location>
        <position position="249"/>
    </location>
    <ligand>
        <name>Mg(2+)</name>
        <dbReference type="ChEBI" id="CHEBI:18420"/>
        <note>catalytic</note>
    </ligand>
</feature>
<dbReference type="GO" id="GO:0005743">
    <property type="term" value="C:mitochondrial inner membrane"/>
    <property type="evidence" value="ECO:0007669"/>
    <property type="project" value="TreeGrafter"/>
</dbReference>
<evidence type="ECO:0000256" key="4">
    <source>
        <dbReference type="PIRSR" id="PIRSR640255-1"/>
    </source>
</evidence>
<dbReference type="GO" id="GO:0046872">
    <property type="term" value="F:metal ion binding"/>
    <property type="evidence" value="ECO:0007669"/>
    <property type="project" value="UniProtKB-KW"/>
</dbReference>
<protein>
    <submittedName>
        <fullName evidence="8">Putative dsRNase</fullName>
    </submittedName>
</protein>
<gene>
    <name evidence="8" type="ORF">OBRU01_16924</name>
</gene>
<dbReference type="PANTHER" id="PTHR13966">
    <property type="entry name" value="ENDONUCLEASE RELATED"/>
    <property type="match status" value="1"/>
</dbReference>
<evidence type="ECO:0000256" key="3">
    <source>
        <dbReference type="ARBA" id="ARBA00022759"/>
    </source>
</evidence>
<keyword evidence="3" id="KW-0255">Endonuclease</keyword>
<dbReference type="InterPro" id="IPR044929">
    <property type="entry name" value="DNA/RNA_non-sp_Endonuclease_sf"/>
</dbReference>
<organism evidence="8 9">
    <name type="scientific">Operophtera brumata</name>
    <name type="common">Winter moth</name>
    <name type="synonym">Phalaena brumata</name>
    <dbReference type="NCBI Taxonomy" id="104452"/>
    <lineage>
        <taxon>Eukaryota</taxon>
        <taxon>Metazoa</taxon>
        <taxon>Ecdysozoa</taxon>
        <taxon>Arthropoda</taxon>
        <taxon>Hexapoda</taxon>
        <taxon>Insecta</taxon>
        <taxon>Pterygota</taxon>
        <taxon>Neoptera</taxon>
        <taxon>Endopterygota</taxon>
        <taxon>Lepidoptera</taxon>
        <taxon>Glossata</taxon>
        <taxon>Ditrysia</taxon>
        <taxon>Geometroidea</taxon>
        <taxon>Geometridae</taxon>
        <taxon>Larentiinae</taxon>
        <taxon>Operophtera</taxon>
    </lineage>
</organism>
<proteinExistence type="inferred from homology"/>
<evidence type="ECO:0000256" key="5">
    <source>
        <dbReference type="PIRSR" id="PIRSR640255-2"/>
    </source>
</evidence>